<gene>
    <name evidence="1" type="ORF">K1T71_002407</name>
</gene>
<sequence length="78" mass="8184">MIWCDKSGGCRDGTAAARYVALPSGPGAEERHVARPPAARARPDRSPPSDGGRRLPPAAAAGPVSLDIFNDRSLFDEV</sequence>
<keyword evidence="2" id="KW-1185">Reference proteome</keyword>
<protein>
    <submittedName>
        <fullName evidence="1">Uncharacterized protein</fullName>
    </submittedName>
</protein>
<accession>A0ACC1DCY2</accession>
<name>A0ACC1DCY2_9NEOP</name>
<organism evidence="1 2">
    <name type="scientific">Dendrolimus kikuchii</name>
    <dbReference type="NCBI Taxonomy" id="765133"/>
    <lineage>
        <taxon>Eukaryota</taxon>
        <taxon>Metazoa</taxon>
        <taxon>Ecdysozoa</taxon>
        <taxon>Arthropoda</taxon>
        <taxon>Hexapoda</taxon>
        <taxon>Insecta</taxon>
        <taxon>Pterygota</taxon>
        <taxon>Neoptera</taxon>
        <taxon>Endopterygota</taxon>
        <taxon>Lepidoptera</taxon>
        <taxon>Glossata</taxon>
        <taxon>Ditrysia</taxon>
        <taxon>Bombycoidea</taxon>
        <taxon>Lasiocampidae</taxon>
        <taxon>Dendrolimus</taxon>
    </lineage>
</organism>
<evidence type="ECO:0000313" key="2">
    <source>
        <dbReference type="Proteomes" id="UP000824533"/>
    </source>
</evidence>
<evidence type="ECO:0000313" key="1">
    <source>
        <dbReference type="EMBL" id="KAJ0181685.1"/>
    </source>
</evidence>
<comment type="caution">
    <text evidence="1">The sequence shown here is derived from an EMBL/GenBank/DDBJ whole genome shotgun (WGS) entry which is preliminary data.</text>
</comment>
<proteinExistence type="predicted"/>
<reference evidence="1 2" key="1">
    <citation type="journal article" date="2021" name="Front. Genet.">
        <title>Chromosome-Level Genome Assembly Reveals Significant Gene Expansion in the Toll and IMD Signaling Pathways of Dendrolimus kikuchii.</title>
        <authorList>
            <person name="Zhou J."/>
            <person name="Wu P."/>
            <person name="Xiong Z."/>
            <person name="Liu N."/>
            <person name="Zhao N."/>
            <person name="Ji M."/>
            <person name="Qiu Y."/>
            <person name="Yang B."/>
        </authorList>
    </citation>
    <scope>NUCLEOTIDE SEQUENCE [LARGE SCALE GENOMIC DNA]</scope>
    <source>
        <strain evidence="1">Ann1</strain>
    </source>
</reference>
<dbReference type="Proteomes" id="UP000824533">
    <property type="component" value="Linkage Group LG04"/>
</dbReference>
<dbReference type="EMBL" id="CM034390">
    <property type="protein sequence ID" value="KAJ0181685.1"/>
    <property type="molecule type" value="Genomic_DNA"/>
</dbReference>